<keyword evidence="2" id="KW-0720">Serine protease</keyword>
<dbReference type="InterPro" id="IPR018114">
    <property type="entry name" value="TRYPSIN_HIS"/>
</dbReference>
<dbReference type="SUPFAM" id="SSF50494">
    <property type="entry name" value="Trypsin-like serine proteases"/>
    <property type="match status" value="1"/>
</dbReference>
<keyword evidence="1" id="KW-1015">Disulfide bond</keyword>
<dbReference type="PROSITE" id="PS00134">
    <property type="entry name" value="TRYPSIN_HIS"/>
    <property type="match status" value="1"/>
</dbReference>
<reference evidence="6" key="1">
    <citation type="submission" date="2025-08" db="UniProtKB">
        <authorList>
            <consortium name="RefSeq"/>
        </authorList>
    </citation>
    <scope>IDENTIFICATION</scope>
    <source>
        <strain evidence="6">Airmid</strain>
    </source>
</reference>
<dbReference type="GO" id="GO:0006508">
    <property type="term" value="P:proteolysis"/>
    <property type="evidence" value="ECO:0007669"/>
    <property type="project" value="UniProtKB-KW"/>
</dbReference>
<dbReference type="InterPro" id="IPR001254">
    <property type="entry name" value="Trypsin_dom"/>
</dbReference>
<dbReference type="SMART" id="SM00020">
    <property type="entry name" value="Tryp_SPc"/>
    <property type="match status" value="1"/>
</dbReference>
<feature type="region of interest" description="Disordered" evidence="3">
    <location>
        <begin position="265"/>
        <end position="295"/>
    </location>
</feature>
<evidence type="ECO:0000256" key="1">
    <source>
        <dbReference type="ARBA" id="ARBA00023157"/>
    </source>
</evidence>
<evidence type="ECO:0000313" key="6">
    <source>
        <dbReference type="RefSeq" id="XP_027202697.1"/>
    </source>
</evidence>
<dbReference type="InParanoid" id="A0A6P6YBE7"/>
<dbReference type="OrthoDB" id="6428296at2759"/>
<dbReference type="InterPro" id="IPR043504">
    <property type="entry name" value="Peptidase_S1_PA_chymotrypsin"/>
</dbReference>
<dbReference type="CDD" id="cd00190">
    <property type="entry name" value="Tryp_SPc"/>
    <property type="match status" value="1"/>
</dbReference>
<dbReference type="InterPro" id="IPR001314">
    <property type="entry name" value="Peptidase_S1A"/>
</dbReference>
<dbReference type="Pfam" id="PF00089">
    <property type="entry name" value="Trypsin"/>
    <property type="match status" value="2"/>
</dbReference>
<dbReference type="InterPro" id="IPR009003">
    <property type="entry name" value="Peptidase_S1_PA"/>
</dbReference>
<dbReference type="KEGG" id="dpte:113796590"/>
<dbReference type="RefSeq" id="XP_027202697.1">
    <property type="nucleotide sequence ID" value="XM_027346896.1"/>
</dbReference>
<dbReference type="PROSITE" id="PS00135">
    <property type="entry name" value="TRYPSIN_SER"/>
    <property type="match status" value="1"/>
</dbReference>
<dbReference type="OMA" id="HICAAFK"/>
<evidence type="ECO:0000313" key="5">
    <source>
        <dbReference type="Proteomes" id="UP000515146"/>
    </source>
</evidence>
<dbReference type="PRINTS" id="PR00722">
    <property type="entry name" value="CHYMOTRYPSIN"/>
</dbReference>
<dbReference type="Gene3D" id="2.40.10.10">
    <property type="entry name" value="Trypsin-like serine proteases"/>
    <property type="match status" value="1"/>
</dbReference>
<gene>
    <name evidence="6" type="primary">LOC113796590</name>
</gene>
<dbReference type="GO" id="GO:0004252">
    <property type="term" value="F:serine-type endopeptidase activity"/>
    <property type="evidence" value="ECO:0007669"/>
    <property type="project" value="InterPro"/>
</dbReference>
<evidence type="ECO:0000256" key="3">
    <source>
        <dbReference type="SAM" id="MobiDB-lite"/>
    </source>
</evidence>
<feature type="non-terminal residue" evidence="6">
    <location>
        <position position="1"/>
    </location>
</feature>
<feature type="compositionally biased region" description="Acidic residues" evidence="3">
    <location>
        <begin position="275"/>
        <end position="294"/>
    </location>
</feature>
<organism evidence="5 6">
    <name type="scientific">Dermatophagoides pteronyssinus</name>
    <name type="common">European house dust mite</name>
    <dbReference type="NCBI Taxonomy" id="6956"/>
    <lineage>
        <taxon>Eukaryota</taxon>
        <taxon>Metazoa</taxon>
        <taxon>Ecdysozoa</taxon>
        <taxon>Arthropoda</taxon>
        <taxon>Chelicerata</taxon>
        <taxon>Arachnida</taxon>
        <taxon>Acari</taxon>
        <taxon>Acariformes</taxon>
        <taxon>Sarcoptiformes</taxon>
        <taxon>Astigmata</taxon>
        <taxon>Psoroptidia</taxon>
        <taxon>Analgoidea</taxon>
        <taxon>Pyroglyphidae</taxon>
        <taxon>Dermatophagoidinae</taxon>
        <taxon>Dermatophagoides</taxon>
    </lineage>
</organism>
<name>A0A6P6YBE7_DERPT</name>
<dbReference type="PROSITE" id="PS50240">
    <property type="entry name" value="TRYPSIN_DOM"/>
    <property type="match status" value="1"/>
</dbReference>
<proteinExistence type="predicted"/>
<keyword evidence="2" id="KW-0378">Hydrolase</keyword>
<feature type="region of interest" description="Disordered" evidence="3">
    <location>
        <begin position="340"/>
        <end position="365"/>
    </location>
</feature>
<dbReference type="Proteomes" id="UP000515146">
    <property type="component" value="Unplaced"/>
</dbReference>
<sequence>DNDDIDQSIIQQILNITDCGRRSGSNLHHPYDSKQKNQFGTYIVGGIESSLNSWPWMVGIYRQKRFICGGSIIGSKYILTAAHCVTRGGGGGGGNSTTIMAENLKIFIGNNRLPVDTKRLNKTTATTILRPNDDNNWLRMLEQQNGQLLSVEKVISHELYSSKFILNDIALLILNETINLNDSILNAICLPTSKINDKIIDGKNTTIIGWGHQQEGGFVTNHLHEVQIPIINNEQCKKIYGSKRINDKHICAAFKNGGHDSCQGDSGGPMIMIDNQDDDDSDDDDEDQDDDDDNDQRYYQIGIVSWGRGCARPNQPGVYTRVDKYIQWILKQICSNNNNNNDDDDACPFQSTTTTTTTTNENLSN</sequence>
<evidence type="ECO:0000256" key="2">
    <source>
        <dbReference type="RuleBase" id="RU363034"/>
    </source>
</evidence>
<evidence type="ECO:0000259" key="4">
    <source>
        <dbReference type="PROSITE" id="PS50240"/>
    </source>
</evidence>
<dbReference type="PANTHER" id="PTHR24252:SF7">
    <property type="entry name" value="HYALIN"/>
    <property type="match status" value="1"/>
</dbReference>
<keyword evidence="5" id="KW-1185">Reference proteome</keyword>
<dbReference type="AlphaFoldDB" id="A0A6P6YBE7"/>
<dbReference type="PANTHER" id="PTHR24252">
    <property type="entry name" value="ACROSIN-RELATED"/>
    <property type="match status" value="1"/>
</dbReference>
<dbReference type="InterPro" id="IPR033116">
    <property type="entry name" value="TRYPSIN_SER"/>
</dbReference>
<feature type="domain" description="Peptidase S1" evidence="4">
    <location>
        <begin position="43"/>
        <end position="334"/>
    </location>
</feature>
<protein>
    <submittedName>
        <fullName evidence="6">Mite allergen Der p 3-like</fullName>
    </submittedName>
</protein>
<accession>A0A6P6YBE7</accession>
<keyword evidence="2" id="KW-0645">Protease</keyword>